<keyword evidence="3" id="KW-1185">Reference proteome</keyword>
<gene>
    <name evidence="2" type="ORF">L227DRAFT_36136</name>
</gene>
<name>A0A5C2SGP0_9APHY</name>
<reference evidence="2" key="1">
    <citation type="journal article" date="2018" name="Genome Biol. Evol.">
        <title>Genomics and development of Lentinus tigrinus, a white-rot wood-decaying mushroom with dimorphic fruiting bodies.</title>
        <authorList>
            <person name="Wu B."/>
            <person name="Xu Z."/>
            <person name="Knudson A."/>
            <person name="Carlson A."/>
            <person name="Chen N."/>
            <person name="Kovaka S."/>
            <person name="LaButti K."/>
            <person name="Lipzen A."/>
            <person name="Pennachio C."/>
            <person name="Riley R."/>
            <person name="Schakwitz W."/>
            <person name="Umezawa K."/>
            <person name="Ohm R.A."/>
            <person name="Grigoriev I.V."/>
            <person name="Nagy L.G."/>
            <person name="Gibbons J."/>
            <person name="Hibbett D."/>
        </authorList>
    </citation>
    <scope>NUCLEOTIDE SEQUENCE [LARGE SCALE GENOMIC DNA]</scope>
    <source>
        <strain evidence="2">ALCF2SS1-6</strain>
    </source>
</reference>
<keyword evidence="1" id="KW-0472">Membrane</keyword>
<dbReference type="AlphaFoldDB" id="A0A5C2SGP0"/>
<evidence type="ECO:0000313" key="3">
    <source>
        <dbReference type="Proteomes" id="UP000313359"/>
    </source>
</evidence>
<dbReference type="EMBL" id="ML122259">
    <property type="protein sequence ID" value="RPD62438.1"/>
    <property type="molecule type" value="Genomic_DNA"/>
</dbReference>
<accession>A0A5C2SGP0</accession>
<organism evidence="2 3">
    <name type="scientific">Lentinus tigrinus ALCF2SS1-6</name>
    <dbReference type="NCBI Taxonomy" id="1328759"/>
    <lineage>
        <taxon>Eukaryota</taxon>
        <taxon>Fungi</taxon>
        <taxon>Dikarya</taxon>
        <taxon>Basidiomycota</taxon>
        <taxon>Agaricomycotina</taxon>
        <taxon>Agaricomycetes</taxon>
        <taxon>Polyporales</taxon>
        <taxon>Polyporaceae</taxon>
        <taxon>Lentinus</taxon>
    </lineage>
</organism>
<sequence length="122" mass="13719">MPLRLVYVTNHPRSNLPLSTNPVLLRIHAFRLHSSAAVLVAFLAFCVVCVRALSRSVRYIPPPLLPGLRRNELMNYYISFLGCTYNLVTPVFLLLALSLLRAACCSSSPLYPPPTFSFRRSK</sequence>
<feature type="transmembrane region" description="Helical" evidence="1">
    <location>
        <begin position="74"/>
        <end position="100"/>
    </location>
</feature>
<protein>
    <submittedName>
        <fullName evidence="2">Uncharacterized protein</fullName>
    </submittedName>
</protein>
<evidence type="ECO:0000256" key="1">
    <source>
        <dbReference type="SAM" id="Phobius"/>
    </source>
</evidence>
<keyword evidence="1" id="KW-0812">Transmembrane</keyword>
<keyword evidence="1" id="KW-1133">Transmembrane helix</keyword>
<feature type="transmembrane region" description="Helical" evidence="1">
    <location>
        <begin position="32"/>
        <end position="53"/>
    </location>
</feature>
<evidence type="ECO:0000313" key="2">
    <source>
        <dbReference type="EMBL" id="RPD62438.1"/>
    </source>
</evidence>
<dbReference type="Proteomes" id="UP000313359">
    <property type="component" value="Unassembled WGS sequence"/>
</dbReference>
<proteinExistence type="predicted"/>